<dbReference type="EMBL" id="JAMKFB020000006">
    <property type="protein sequence ID" value="KAL0191150.1"/>
    <property type="molecule type" value="Genomic_DNA"/>
</dbReference>
<comment type="caution">
    <text evidence="1">The sequence shown here is derived from an EMBL/GenBank/DDBJ whole genome shotgun (WGS) entry which is preliminary data.</text>
</comment>
<protein>
    <recommendedName>
        <fullName evidence="3">Leptin receptor</fullName>
    </recommendedName>
</protein>
<reference evidence="1 2" key="1">
    <citation type="submission" date="2024-05" db="EMBL/GenBank/DDBJ databases">
        <title>Genome sequencing and assembly of Indian major carp, Cirrhinus mrigala (Hamilton, 1822).</title>
        <authorList>
            <person name="Mohindra V."/>
            <person name="Chowdhury L.M."/>
            <person name="Lal K."/>
            <person name="Jena J.K."/>
        </authorList>
    </citation>
    <scope>NUCLEOTIDE SEQUENCE [LARGE SCALE GENOMIC DNA]</scope>
    <source>
        <strain evidence="1">CM1030</strain>
        <tissue evidence="1">Blood</tissue>
    </source>
</reference>
<feature type="non-terminal residue" evidence="1">
    <location>
        <position position="1"/>
    </location>
</feature>
<keyword evidence="2" id="KW-1185">Reference proteome</keyword>
<dbReference type="Gene3D" id="2.60.40.10">
    <property type="entry name" value="Immunoglobulins"/>
    <property type="match status" value="1"/>
</dbReference>
<proteinExistence type="predicted"/>
<gene>
    <name evidence="1" type="ORF">M9458_013848</name>
</gene>
<sequence length="51" mass="5943">VIGPLLETQAEIQLEESCVQFKVEVRCRRLNGTGYWSDWSMSYTSAVYNRK</sequence>
<dbReference type="AlphaFoldDB" id="A0ABD0QZX6"/>
<organism evidence="1 2">
    <name type="scientific">Cirrhinus mrigala</name>
    <name type="common">Mrigala</name>
    <dbReference type="NCBI Taxonomy" id="683832"/>
    <lineage>
        <taxon>Eukaryota</taxon>
        <taxon>Metazoa</taxon>
        <taxon>Chordata</taxon>
        <taxon>Craniata</taxon>
        <taxon>Vertebrata</taxon>
        <taxon>Euteleostomi</taxon>
        <taxon>Actinopterygii</taxon>
        <taxon>Neopterygii</taxon>
        <taxon>Teleostei</taxon>
        <taxon>Ostariophysi</taxon>
        <taxon>Cypriniformes</taxon>
        <taxon>Cyprinidae</taxon>
        <taxon>Labeoninae</taxon>
        <taxon>Labeonini</taxon>
        <taxon>Cirrhinus</taxon>
    </lineage>
</organism>
<evidence type="ECO:0008006" key="3">
    <source>
        <dbReference type="Google" id="ProtNLM"/>
    </source>
</evidence>
<name>A0ABD0QZX6_CIRMR</name>
<dbReference type="Proteomes" id="UP001529510">
    <property type="component" value="Unassembled WGS sequence"/>
</dbReference>
<evidence type="ECO:0000313" key="1">
    <source>
        <dbReference type="EMBL" id="KAL0191150.1"/>
    </source>
</evidence>
<accession>A0ABD0QZX6</accession>
<evidence type="ECO:0000313" key="2">
    <source>
        <dbReference type="Proteomes" id="UP001529510"/>
    </source>
</evidence>
<dbReference type="InterPro" id="IPR013783">
    <property type="entry name" value="Ig-like_fold"/>
</dbReference>
<feature type="non-terminal residue" evidence="1">
    <location>
        <position position="51"/>
    </location>
</feature>